<reference evidence="1" key="1">
    <citation type="submission" date="2022-06" db="EMBL/GenBank/DDBJ databases">
        <title>Phylogenomic reconstructions and comparative analyses of Kickxellomycotina fungi.</title>
        <authorList>
            <person name="Reynolds N.K."/>
            <person name="Stajich J.E."/>
            <person name="Barry K."/>
            <person name="Grigoriev I.V."/>
            <person name="Crous P."/>
            <person name="Smith M.E."/>
        </authorList>
    </citation>
    <scope>NUCLEOTIDE SEQUENCE</scope>
    <source>
        <strain evidence="1">RSA 2271</strain>
    </source>
</reference>
<gene>
    <name evidence="1" type="ORF">EV182_005480</name>
</gene>
<keyword evidence="2" id="KW-1185">Reference proteome</keyword>
<feature type="non-terminal residue" evidence="1">
    <location>
        <position position="1"/>
    </location>
</feature>
<protein>
    <submittedName>
        <fullName evidence="1">Uncharacterized protein</fullName>
    </submittedName>
</protein>
<evidence type="ECO:0000313" key="1">
    <source>
        <dbReference type="EMBL" id="KAJ1673314.1"/>
    </source>
</evidence>
<evidence type="ECO:0000313" key="2">
    <source>
        <dbReference type="Proteomes" id="UP001145114"/>
    </source>
</evidence>
<comment type="caution">
    <text evidence="1">The sequence shown here is derived from an EMBL/GenBank/DDBJ whole genome shotgun (WGS) entry which is preliminary data.</text>
</comment>
<accession>A0ACC1HHC5</accession>
<dbReference type="EMBL" id="JAMZIH010007109">
    <property type="protein sequence ID" value="KAJ1673314.1"/>
    <property type="molecule type" value="Genomic_DNA"/>
</dbReference>
<sequence length="303" mass="34776">ISTPEVIRVYMGSFWPATHPPLKHTYEEARELFDREQRDLLVDMRLIPKNAAIRRLNEIVKRTRQAMVHAYICGYIRSQLPTFGSKEKKLKSIMDDLDAHFTKIQHMYNLAQGDFPDAAAFKHNCQYFKAKEFPKMDISLINAAKDALNNDFPRLMRQFPSTARWTESNFGETYEGQQQQQQALPAYSALTKLGQRTNVHNPFTNGTVPSGERRYQREFFAAVDPATGMVAGTSAGEQMTQRWGLDNRVMAEIWDCVDWRGDGKLDAVQFEAAMRMCEEVHDNGLAPEQARYRVFDELGLQIG</sequence>
<name>A0ACC1HHC5_9FUNG</name>
<dbReference type="Proteomes" id="UP001145114">
    <property type="component" value="Unassembled WGS sequence"/>
</dbReference>
<proteinExistence type="predicted"/>
<organism evidence="1 2">
    <name type="scientific">Spiromyces aspiralis</name>
    <dbReference type="NCBI Taxonomy" id="68401"/>
    <lineage>
        <taxon>Eukaryota</taxon>
        <taxon>Fungi</taxon>
        <taxon>Fungi incertae sedis</taxon>
        <taxon>Zoopagomycota</taxon>
        <taxon>Kickxellomycotina</taxon>
        <taxon>Kickxellomycetes</taxon>
        <taxon>Kickxellales</taxon>
        <taxon>Kickxellaceae</taxon>
        <taxon>Spiromyces</taxon>
    </lineage>
</organism>